<dbReference type="InterPro" id="IPR037523">
    <property type="entry name" value="VOC_core"/>
</dbReference>
<dbReference type="InterPro" id="IPR029068">
    <property type="entry name" value="Glyas_Bleomycin-R_OHBP_Dase"/>
</dbReference>
<dbReference type="SUPFAM" id="SSF54593">
    <property type="entry name" value="Glyoxalase/Bleomycin resistance protein/Dihydroxybiphenyl dioxygenase"/>
    <property type="match status" value="1"/>
</dbReference>
<dbReference type="PROSITE" id="PS51819">
    <property type="entry name" value="VOC"/>
    <property type="match status" value="1"/>
</dbReference>
<accession>A0A1H0SX18</accession>
<dbReference type="Proteomes" id="UP000199651">
    <property type="component" value="Unassembled WGS sequence"/>
</dbReference>
<reference evidence="3" key="1">
    <citation type="submission" date="2016-10" db="EMBL/GenBank/DDBJ databases">
        <authorList>
            <person name="Varghese N."/>
            <person name="Submissions S."/>
        </authorList>
    </citation>
    <scope>NUCLEOTIDE SEQUENCE [LARGE SCALE GENOMIC DNA]</scope>
    <source>
        <strain evidence="3">IBRC-M 10655</strain>
    </source>
</reference>
<dbReference type="OrthoDB" id="9799428at2"/>
<feature type="domain" description="VOC" evidence="1">
    <location>
        <begin position="3"/>
        <end position="118"/>
    </location>
</feature>
<protein>
    <recommendedName>
        <fullName evidence="1">VOC domain-containing protein</fullName>
    </recommendedName>
</protein>
<dbReference type="InterPro" id="IPR052164">
    <property type="entry name" value="Anthracycline_SecMetBiosynth"/>
</dbReference>
<dbReference type="AlphaFoldDB" id="A0A1H0SX18"/>
<gene>
    <name evidence="2" type="ORF">SAMN05192558_109144</name>
</gene>
<dbReference type="EMBL" id="FNJB01000009">
    <property type="protein sequence ID" value="SDP46347.1"/>
    <property type="molecule type" value="Genomic_DNA"/>
</dbReference>
<name>A0A1H0SX18_9PSEU</name>
<evidence type="ECO:0000259" key="1">
    <source>
        <dbReference type="PROSITE" id="PS51819"/>
    </source>
</evidence>
<evidence type="ECO:0000313" key="2">
    <source>
        <dbReference type="EMBL" id="SDP46347.1"/>
    </source>
</evidence>
<dbReference type="PANTHER" id="PTHR33993">
    <property type="entry name" value="GLYOXALASE-RELATED"/>
    <property type="match status" value="1"/>
</dbReference>
<dbReference type="Pfam" id="PF18029">
    <property type="entry name" value="Glyoxalase_6"/>
    <property type="match status" value="1"/>
</dbReference>
<dbReference type="Gene3D" id="3.10.180.10">
    <property type="entry name" value="2,3-Dihydroxybiphenyl 1,2-Dioxygenase, domain 1"/>
    <property type="match status" value="1"/>
</dbReference>
<keyword evidence="3" id="KW-1185">Reference proteome</keyword>
<sequence>MERVTGIGGFFRSRDPEGLTRWYETHLGIPGPPESYDERSWDQEPGPTVFTAFPADSEHFRRPEQRWAINFRVRDLDAMVAQLRDAGIDVEVHGETYPNGRFADLADPEGNPVQLWEPAGADAVTEHPGHSGE</sequence>
<dbReference type="RefSeq" id="WP_091379949.1">
    <property type="nucleotide sequence ID" value="NZ_FNDV01000014.1"/>
</dbReference>
<evidence type="ECO:0000313" key="3">
    <source>
        <dbReference type="Proteomes" id="UP000199651"/>
    </source>
</evidence>
<dbReference type="InterPro" id="IPR041581">
    <property type="entry name" value="Glyoxalase_6"/>
</dbReference>
<dbReference type="STRING" id="504798.SAMN05421871_1142"/>
<proteinExistence type="predicted"/>
<organism evidence="2 3">
    <name type="scientific">Actinokineospora alba</name>
    <dbReference type="NCBI Taxonomy" id="504798"/>
    <lineage>
        <taxon>Bacteria</taxon>
        <taxon>Bacillati</taxon>
        <taxon>Actinomycetota</taxon>
        <taxon>Actinomycetes</taxon>
        <taxon>Pseudonocardiales</taxon>
        <taxon>Pseudonocardiaceae</taxon>
        <taxon>Actinokineospora</taxon>
    </lineage>
</organism>
<dbReference type="PANTHER" id="PTHR33993:SF5">
    <property type="entry name" value="GLYOXALASE"/>
    <property type="match status" value="1"/>
</dbReference>